<name>A0A7Y6M6B1_9ACTN</name>
<dbReference type="PANTHER" id="PTHR42978:SF3">
    <property type="entry name" value="BLR3078 PROTEIN"/>
    <property type="match status" value="1"/>
</dbReference>
<dbReference type="PANTHER" id="PTHR42978">
    <property type="entry name" value="QUORUM-QUENCHING LACTONASE YTNP-RELATED-RELATED"/>
    <property type="match status" value="1"/>
</dbReference>
<organism evidence="6 7">
    <name type="scientific">Nonomuraea montanisoli</name>
    <dbReference type="NCBI Taxonomy" id="2741721"/>
    <lineage>
        <taxon>Bacteria</taxon>
        <taxon>Bacillati</taxon>
        <taxon>Actinomycetota</taxon>
        <taxon>Actinomycetes</taxon>
        <taxon>Streptosporangiales</taxon>
        <taxon>Streptosporangiaceae</taxon>
        <taxon>Nonomuraea</taxon>
    </lineage>
</organism>
<dbReference type="InterPro" id="IPR051013">
    <property type="entry name" value="MBL_superfamily_lactonases"/>
</dbReference>
<comment type="similarity">
    <text evidence="1">Belongs to the metallo-beta-lactamase superfamily.</text>
</comment>
<proteinExistence type="inferred from homology"/>
<evidence type="ECO:0000259" key="5">
    <source>
        <dbReference type="SMART" id="SM00849"/>
    </source>
</evidence>
<comment type="caution">
    <text evidence="6">The sequence shown here is derived from an EMBL/GenBank/DDBJ whole genome shotgun (WGS) entry which is preliminary data.</text>
</comment>
<dbReference type="SUPFAM" id="SSF56281">
    <property type="entry name" value="Metallo-hydrolase/oxidoreductase"/>
    <property type="match status" value="1"/>
</dbReference>
<evidence type="ECO:0000313" key="6">
    <source>
        <dbReference type="EMBL" id="NUW35431.1"/>
    </source>
</evidence>
<evidence type="ECO:0000256" key="4">
    <source>
        <dbReference type="ARBA" id="ARBA00022833"/>
    </source>
</evidence>
<keyword evidence="7" id="KW-1185">Reference proteome</keyword>
<dbReference type="RefSeq" id="WP_175592857.1">
    <property type="nucleotide sequence ID" value="NZ_JABWGN010000011.1"/>
</dbReference>
<keyword evidence="3 6" id="KW-0378">Hydrolase</keyword>
<dbReference type="GO" id="GO:0016787">
    <property type="term" value="F:hydrolase activity"/>
    <property type="evidence" value="ECO:0007669"/>
    <property type="project" value="UniProtKB-KW"/>
</dbReference>
<evidence type="ECO:0000256" key="1">
    <source>
        <dbReference type="ARBA" id="ARBA00007749"/>
    </source>
</evidence>
<evidence type="ECO:0000313" key="7">
    <source>
        <dbReference type="Proteomes" id="UP000586042"/>
    </source>
</evidence>
<feature type="domain" description="Metallo-beta-lactamase" evidence="5">
    <location>
        <begin position="26"/>
        <end position="252"/>
    </location>
</feature>
<dbReference type="Gene3D" id="3.60.15.10">
    <property type="entry name" value="Ribonuclease Z/Hydroxyacylglutathione hydrolase-like"/>
    <property type="match status" value="1"/>
</dbReference>
<protein>
    <submittedName>
        <fullName evidence="6">MBL fold metallo-hydrolase</fullName>
    </submittedName>
</protein>
<gene>
    <name evidence="6" type="ORF">HTZ77_28960</name>
</gene>
<dbReference type="Proteomes" id="UP000586042">
    <property type="component" value="Unassembled WGS sequence"/>
</dbReference>
<dbReference type="CDD" id="cd07742">
    <property type="entry name" value="metallo-hydrolase-like_MBL-fold"/>
    <property type="match status" value="1"/>
</dbReference>
<dbReference type="Pfam" id="PF00753">
    <property type="entry name" value="Lactamase_B"/>
    <property type="match status" value="1"/>
</dbReference>
<dbReference type="SMART" id="SM00849">
    <property type="entry name" value="Lactamase_B"/>
    <property type="match status" value="1"/>
</dbReference>
<reference evidence="6 7" key="1">
    <citation type="submission" date="2020-06" db="EMBL/GenBank/DDBJ databases">
        <title>Nonomuraea sp. SMC257, a novel actinomycete isolated from soil.</title>
        <authorList>
            <person name="Chanama M."/>
        </authorList>
    </citation>
    <scope>NUCLEOTIDE SEQUENCE [LARGE SCALE GENOMIC DNA]</scope>
    <source>
        <strain evidence="6 7">SMC257</strain>
    </source>
</reference>
<dbReference type="InterPro" id="IPR001279">
    <property type="entry name" value="Metallo-B-lactamas"/>
</dbReference>
<dbReference type="AlphaFoldDB" id="A0A7Y6M6B1"/>
<dbReference type="EMBL" id="JABWGN010000011">
    <property type="protein sequence ID" value="NUW35431.1"/>
    <property type="molecule type" value="Genomic_DNA"/>
</dbReference>
<dbReference type="GO" id="GO:0046872">
    <property type="term" value="F:metal ion binding"/>
    <property type="evidence" value="ECO:0007669"/>
    <property type="project" value="UniProtKB-KW"/>
</dbReference>
<evidence type="ECO:0000256" key="3">
    <source>
        <dbReference type="ARBA" id="ARBA00022801"/>
    </source>
</evidence>
<dbReference type="InterPro" id="IPR036866">
    <property type="entry name" value="RibonucZ/Hydroxyglut_hydro"/>
</dbReference>
<sequence length="262" mass="28353">MKIHHLNLGSMREIESTTGLPTAPAVCHALLIETPSAGLVLVEAGLGLDDVARPAELLDTEWVEQVMPALAPAETAARQLPALGFDPADVRHVVLTHLDVDHTGGLPDFPGAAVHVMAAELEAAAAEAPSRRYRPGHWAHGPRWVTYGEGGETWFGMEGARPLEGLDDVLLVPLGGHSRGHAGVAVRDGDRWLLHAGDAYLYHRELEPEPVAHPLMDFVQQLAQVDAELRIANQARLRTLAHEHGVDVFSAHDPWELARRVG</sequence>
<keyword evidence="4" id="KW-0862">Zinc</keyword>
<keyword evidence="2" id="KW-0479">Metal-binding</keyword>
<accession>A0A7Y6M6B1</accession>
<evidence type="ECO:0000256" key="2">
    <source>
        <dbReference type="ARBA" id="ARBA00022723"/>
    </source>
</evidence>